<gene>
    <name evidence="1" type="ORF">Tcan_14656</name>
</gene>
<name>A0A0B2UZ11_TOXCA</name>
<comment type="caution">
    <text evidence="1">The sequence shown here is derived from an EMBL/GenBank/DDBJ whole genome shotgun (WGS) entry which is preliminary data.</text>
</comment>
<dbReference type="PANTHER" id="PTHR37433:SF6">
    <property type="entry name" value="ACTIVIN_RECP DOMAIN-CONTAINING PROTEIN"/>
    <property type="match status" value="1"/>
</dbReference>
<reference evidence="1 2" key="1">
    <citation type="submission" date="2014-11" db="EMBL/GenBank/DDBJ databases">
        <title>Genetic blueprint of the zoonotic pathogen Toxocara canis.</title>
        <authorList>
            <person name="Zhu X.-Q."/>
            <person name="Korhonen P.K."/>
            <person name="Cai H."/>
            <person name="Young N.D."/>
            <person name="Nejsum P."/>
            <person name="von Samson-Himmelstjerna G."/>
            <person name="Boag P.R."/>
            <person name="Tan P."/>
            <person name="Li Q."/>
            <person name="Min J."/>
            <person name="Yang Y."/>
            <person name="Wang X."/>
            <person name="Fang X."/>
            <person name="Hall R.S."/>
            <person name="Hofmann A."/>
            <person name="Sternberg P.W."/>
            <person name="Jex A.R."/>
            <person name="Gasser R.B."/>
        </authorList>
    </citation>
    <scope>NUCLEOTIDE SEQUENCE [LARGE SCALE GENOMIC DNA]</scope>
    <source>
        <strain evidence="1">PN_DK_2014</strain>
    </source>
</reference>
<keyword evidence="2" id="KW-1185">Reference proteome</keyword>
<proteinExistence type="predicted"/>
<dbReference type="Proteomes" id="UP000031036">
    <property type="component" value="Unassembled WGS sequence"/>
</dbReference>
<organism evidence="1 2">
    <name type="scientific">Toxocara canis</name>
    <name type="common">Canine roundworm</name>
    <dbReference type="NCBI Taxonomy" id="6265"/>
    <lineage>
        <taxon>Eukaryota</taxon>
        <taxon>Metazoa</taxon>
        <taxon>Ecdysozoa</taxon>
        <taxon>Nematoda</taxon>
        <taxon>Chromadorea</taxon>
        <taxon>Rhabditida</taxon>
        <taxon>Spirurina</taxon>
        <taxon>Ascaridomorpha</taxon>
        <taxon>Ascaridoidea</taxon>
        <taxon>Toxocaridae</taxon>
        <taxon>Toxocara</taxon>
    </lineage>
</organism>
<protein>
    <submittedName>
        <fullName evidence="1">Uncharacterized protein</fullName>
    </submittedName>
</protein>
<sequence>MKKEVIKTQLLSIERECASASEMRVLFMLASVFSVPFAATKCYSCAGICYSEPCNCQALTRFFQMGSCESEYCFIERKPTDVPGRYRITKGCVKRPSRTHFGCDYDHFHDHIQCICAGEFCNDMIFIRSMHRRNVTCRKCSDREPDCGESCQGQWCHEDSTTGAAGCGYGPPSLPYFYNGPELLYRRTRLCITISRGTGKPRKHCICNTNNCNAIYRTYYPWGQSEGITRTRSLISSTGYDESLTLQTCVNCELSAHDSAVTASCKQNSCVGHFCTYATQRLLFGGQRAQTTTPLLNERQGCINVTDSYQMQLGCSHKWMDSEEEELLCACKGERCNRDLATASLNHASHVSAPSPLATVATFVHLFFIAFR</sequence>
<dbReference type="OMA" id="GEFCNDM"/>
<evidence type="ECO:0000313" key="2">
    <source>
        <dbReference type="Proteomes" id="UP000031036"/>
    </source>
</evidence>
<dbReference type="AlphaFoldDB" id="A0A0B2UZ11"/>
<evidence type="ECO:0000313" key="1">
    <source>
        <dbReference type="EMBL" id="KHN76246.1"/>
    </source>
</evidence>
<dbReference type="PANTHER" id="PTHR37433">
    <property type="entry name" value="PROTEIN CBG25136-RELATED"/>
    <property type="match status" value="1"/>
</dbReference>
<accession>A0A0B2UZ11</accession>
<dbReference type="EMBL" id="JPKZ01002554">
    <property type="protein sequence ID" value="KHN76246.1"/>
    <property type="molecule type" value="Genomic_DNA"/>
</dbReference>
<dbReference type="OrthoDB" id="5773656at2759"/>